<dbReference type="RefSeq" id="WP_322610157.1">
    <property type="nucleotide sequence ID" value="NZ_JARVCO010000012.1"/>
</dbReference>
<dbReference type="Proteomes" id="UP001290861">
    <property type="component" value="Unassembled WGS sequence"/>
</dbReference>
<dbReference type="EMBL" id="JARVCO010000012">
    <property type="protein sequence ID" value="MDZ8120384.1"/>
    <property type="molecule type" value="Genomic_DNA"/>
</dbReference>
<sequence>MSKKSFGVSVLYMVLGLVFIAVIGLRTISTPELWTHLALGQNNGPISFIEGDAFVNTSWLYDKLLYIVWNLGGASLVIILNVIGLVAAFYLLIQVSKKWGGGMAQGFALLICGHLIFQTVDVGPRTVMMLFIALFLFILNTRRSPAVLFGSLIPLQILWTNMHSSFIYGPIIVALTAAQAAQAAKAPGARKKKQENQSGLFGILTAVLLICTVANPYFLNMHAQMITNIKSPAPAYWSSLFIEYYQIPEVKPLIFFTMILGAAGLITLKKRLPLVLTTLAIYSAFLVWTSPATAMLFAAMAFPFIVLSLTSISEYLNHSFKSILGDNAKVMAPLTGAILAVLILLSIVPIIQNKAYVKTGSASTFGLGVQENLFPNDLEPLFNDPAFPETAINLAADGGYLAFKYGRKCFIDYRSGTYDKELLKTLNKTLLGDREAYNTIQDKYRPEAYIINTLTPASAQGVATLLSNPIWKLAYFDGTTAVVLQNKTEFQSLLNNTALQQSGLAKLEAARKAYAARNSKGGNPAELIGAGKIYLAFNRPVEAKSIFSLILRGNAAAPAAWIGLGSSQLMLKQFSDSVASLRKATHQMPESLLAWATYASACRHAGLSDEAEAAVEKARKLAAKNREANKTEGEPKKESVKLKPTESLQDITIPE</sequence>
<keyword evidence="2" id="KW-0472">Membrane</keyword>
<feature type="transmembrane region" description="Helical" evidence="2">
    <location>
        <begin position="330"/>
        <end position="351"/>
    </location>
</feature>
<keyword evidence="2" id="KW-0812">Transmembrane</keyword>
<evidence type="ECO:0000256" key="1">
    <source>
        <dbReference type="SAM" id="MobiDB-lite"/>
    </source>
</evidence>
<comment type="caution">
    <text evidence="3">The sequence shown here is derived from an EMBL/GenBank/DDBJ whole genome shotgun (WGS) entry which is preliminary data.</text>
</comment>
<keyword evidence="4" id="KW-1185">Reference proteome</keyword>
<proteinExistence type="predicted"/>
<feature type="transmembrane region" description="Helical" evidence="2">
    <location>
        <begin position="198"/>
        <end position="218"/>
    </location>
</feature>
<evidence type="ECO:0000313" key="3">
    <source>
        <dbReference type="EMBL" id="MDZ8120384.1"/>
    </source>
</evidence>
<evidence type="ECO:0000313" key="4">
    <source>
        <dbReference type="Proteomes" id="UP001290861"/>
    </source>
</evidence>
<feature type="transmembrane region" description="Helical" evidence="2">
    <location>
        <begin position="99"/>
        <end position="116"/>
    </location>
</feature>
<reference evidence="3 4" key="1">
    <citation type="journal article" date="2024" name="Appl. Environ. Microbiol.">
        <title>Pontiella agarivorans sp. nov., a novel marine anaerobic bacterium capable of degrading macroalgal polysaccharides and fixing nitrogen.</title>
        <authorList>
            <person name="Liu N."/>
            <person name="Kivenson V."/>
            <person name="Peng X."/>
            <person name="Cui Z."/>
            <person name="Lankiewicz T.S."/>
            <person name="Gosselin K.M."/>
            <person name="English C.J."/>
            <person name="Blair E.M."/>
            <person name="O'Malley M.A."/>
            <person name="Valentine D.L."/>
        </authorList>
    </citation>
    <scope>NUCLEOTIDE SEQUENCE [LARGE SCALE GENOMIC DNA]</scope>
    <source>
        <strain evidence="3 4">NLcol2</strain>
    </source>
</reference>
<feature type="transmembrane region" description="Helical" evidence="2">
    <location>
        <begin position="122"/>
        <end position="139"/>
    </location>
</feature>
<organism evidence="3 4">
    <name type="scientific">Pontiella agarivorans</name>
    <dbReference type="NCBI Taxonomy" id="3038953"/>
    <lineage>
        <taxon>Bacteria</taxon>
        <taxon>Pseudomonadati</taxon>
        <taxon>Kiritimatiellota</taxon>
        <taxon>Kiritimatiellia</taxon>
        <taxon>Kiritimatiellales</taxon>
        <taxon>Pontiellaceae</taxon>
        <taxon>Pontiella</taxon>
    </lineage>
</organism>
<protein>
    <submittedName>
        <fullName evidence="3">Uncharacterized protein</fullName>
    </submittedName>
</protein>
<feature type="transmembrane region" description="Helical" evidence="2">
    <location>
        <begin position="66"/>
        <end position="92"/>
    </location>
</feature>
<name>A0ABU5N1Q2_9BACT</name>
<feature type="transmembrane region" description="Helical" evidence="2">
    <location>
        <begin position="7"/>
        <end position="28"/>
    </location>
</feature>
<dbReference type="Gene3D" id="1.25.40.10">
    <property type="entry name" value="Tetratricopeptide repeat domain"/>
    <property type="match status" value="1"/>
</dbReference>
<gene>
    <name evidence="3" type="ORF">P9H32_17265</name>
</gene>
<feature type="transmembrane region" description="Helical" evidence="2">
    <location>
        <begin position="280"/>
        <end position="310"/>
    </location>
</feature>
<keyword evidence="2" id="KW-1133">Transmembrane helix</keyword>
<feature type="region of interest" description="Disordered" evidence="1">
    <location>
        <begin position="618"/>
        <end position="655"/>
    </location>
</feature>
<feature type="transmembrane region" description="Helical" evidence="2">
    <location>
        <begin position="250"/>
        <end position="268"/>
    </location>
</feature>
<feature type="compositionally biased region" description="Polar residues" evidence="1">
    <location>
        <begin position="646"/>
        <end position="655"/>
    </location>
</feature>
<evidence type="ECO:0000256" key="2">
    <source>
        <dbReference type="SAM" id="Phobius"/>
    </source>
</evidence>
<accession>A0ABU5N1Q2</accession>
<dbReference type="InterPro" id="IPR011990">
    <property type="entry name" value="TPR-like_helical_dom_sf"/>
</dbReference>
<feature type="compositionally biased region" description="Basic and acidic residues" evidence="1">
    <location>
        <begin position="618"/>
        <end position="644"/>
    </location>
</feature>
<dbReference type="SUPFAM" id="SSF48452">
    <property type="entry name" value="TPR-like"/>
    <property type="match status" value="1"/>
</dbReference>